<dbReference type="InterPro" id="IPR026891">
    <property type="entry name" value="Fn3-like"/>
</dbReference>
<evidence type="ECO:0000256" key="2">
    <source>
        <dbReference type="ARBA" id="ARBA00022729"/>
    </source>
</evidence>
<dbReference type="Gene3D" id="2.60.40.10">
    <property type="entry name" value="Immunoglobulins"/>
    <property type="match status" value="1"/>
</dbReference>
<dbReference type="GO" id="GO:0045493">
    <property type="term" value="P:xylan catabolic process"/>
    <property type="evidence" value="ECO:0007669"/>
    <property type="project" value="InterPro"/>
</dbReference>
<keyword evidence="3 5" id="KW-0378">Hydrolase</keyword>
<evidence type="ECO:0000256" key="1">
    <source>
        <dbReference type="ARBA" id="ARBA00005336"/>
    </source>
</evidence>
<gene>
    <name evidence="5" type="primary">bglX_4</name>
    <name evidence="5" type="ORF">ERS852406_01844</name>
</gene>
<dbReference type="Proteomes" id="UP000095706">
    <property type="component" value="Unassembled WGS sequence"/>
</dbReference>
<dbReference type="SUPFAM" id="SSF52279">
    <property type="entry name" value="Beta-D-glucan exohydrolase, C-terminal domain"/>
    <property type="match status" value="1"/>
</dbReference>
<dbReference type="GO" id="GO:0009044">
    <property type="term" value="F:xylan 1,4-beta-xylosidase activity"/>
    <property type="evidence" value="ECO:0007669"/>
    <property type="project" value="InterPro"/>
</dbReference>
<dbReference type="Pfam" id="PF14310">
    <property type="entry name" value="Fn3-like"/>
    <property type="match status" value="1"/>
</dbReference>
<dbReference type="EMBL" id="CYYV01000008">
    <property type="protein sequence ID" value="CUO38044.1"/>
    <property type="molecule type" value="Genomic_DNA"/>
</dbReference>
<accession>A0A174EJJ3</accession>
<organism evidence="5 6">
    <name type="scientific">Fusicatenibacter saccharivorans</name>
    <dbReference type="NCBI Taxonomy" id="1150298"/>
    <lineage>
        <taxon>Bacteria</taxon>
        <taxon>Bacillati</taxon>
        <taxon>Bacillota</taxon>
        <taxon>Clostridia</taxon>
        <taxon>Lachnospirales</taxon>
        <taxon>Lachnospiraceae</taxon>
        <taxon>Fusicatenibacter</taxon>
    </lineage>
</organism>
<dbReference type="AlphaFoldDB" id="A0A174EJJ3"/>
<dbReference type="InterPro" id="IPR017853">
    <property type="entry name" value="GH"/>
</dbReference>
<evidence type="ECO:0000313" key="6">
    <source>
        <dbReference type="Proteomes" id="UP000095706"/>
    </source>
</evidence>
<evidence type="ECO:0000313" key="5">
    <source>
        <dbReference type="EMBL" id="CUO38044.1"/>
    </source>
</evidence>
<dbReference type="Gene3D" id="3.20.20.300">
    <property type="entry name" value="Glycoside hydrolase, family 3, N-terminal domain"/>
    <property type="match status" value="1"/>
</dbReference>
<dbReference type="InterPro" id="IPR013783">
    <property type="entry name" value="Ig-like_fold"/>
</dbReference>
<dbReference type="SMART" id="SM01217">
    <property type="entry name" value="Fn3_like"/>
    <property type="match status" value="1"/>
</dbReference>
<dbReference type="Pfam" id="PF00933">
    <property type="entry name" value="Glyco_hydro_3"/>
    <property type="match status" value="1"/>
</dbReference>
<dbReference type="SUPFAM" id="SSF51445">
    <property type="entry name" value="(Trans)glycosidases"/>
    <property type="match status" value="1"/>
</dbReference>
<proteinExistence type="inferred from homology"/>
<dbReference type="GO" id="GO:0046556">
    <property type="term" value="F:alpha-L-arabinofuranosidase activity"/>
    <property type="evidence" value="ECO:0007669"/>
    <property type="project" value="TreeGrafter"/>
</dbReference>
<dbReference type="InterPro" id="IPR001764">
    <property type="entry name" value="Glyco_hydro_3_N"/>
</dbReference>
<feature type="domain" description="Fibronectin type III-like" evidence="4">
    <location>
        <begin position="737"/>
        <end position="808"/>
    </location>
</feature>
<dbReference type="CDD" id="cd23343">
    <property type="entry name" value="beta-trefoil_FSCN_BglX-like"/>
    <property type="match status" value="1"/>
</dbReference>
<comment type="similarity">
    <text evidence="1">Belongs to the glycosyl hydrolase 3 family.</text>
</comment>
<dbReference type="RefSeq" id="WP_055227817.1">
    <property type="nucleotide sequence ID" value="NZ_CYYV01000008.1"/>
</dbReference>
<protein>
    <submittedName>
        <fullName evidence="5">Periplasmic beta-glucosidase</fullName>
        <ecNumber evidence="5">3.2.1.21</ecNumber>
    </submittedName>
</protein>
<dbReference type="InterPro" id="IPR002772">
    <property type="entry name" value="Glyco_hydro_3_C"/>
</dbReference>
<sequence length="987" mass="110742">MTEKKEFQVNKNTPFWDASLTDQERIDWLLKEMTVEEKLGYLASSSPDLPRLGIPGVSVGGEAAHGVEGRNDQNGLGKPDVTTSFPQPIGMSASWDPELIRQAGEITGTEARVVWHRHEGHGLSRWAPTVDLERDPRWGRNEEGYGEDPVLTGKMAGAYIRGMQGDDPKYLRCAATLKHFYGNNTEVGRGWKNSSIDPRNKYELYLEPFRRCIEDGGAEGIMTAYNKINGTIGILNPEVTDILKKQYGLRHVVSDGGAMGLVVNLHHYFGQHAETIATALKAGVDAMSDDPRMVEQAAREAYELGILKEEDMDRSIRCMMETKLRLGVYDRENLNPYDRVTEDDIDSPKAREICKELSRESIVLLKNENGALPLDKALKAEDIAIVGPLGDAWYQDWYGGTAPYRTTFLQGMEVLKQENITFADGLDRVVFRCDGKGLAVAEDGTLQMADEPDVFIKEYWGEGSYTFKSVRTGKYLGARLSESQGEKPKMGQIAADREEAFDWFVMEIFHVEPQEDGSVVLTNRFHYPVYKDEEGFFSFEQTEGIPITMEVVENGIEKAVAAVRGKKQVLLALGCNSVINAKEEIDRNTLELPEEQEMLLDRIAEANPNTVLVLFTNYPYTLQKAMEKLPAIIMSATGSQDMGSAMAEAVLGTYAPAGRLNMTWYESIDQLPDIDDYDIIKGKRTYRYFDGKVLYPFGYGLTYTTFAYENYKVSLKDDRLLQISLDVRNTGDTASDEVVQIYGSALESCVKKPICQLLDFVRVKNIAPGETRHVALEIPVEELRFYDVISRRLMVEEGTYEIYAGASCKDKAVSTEIFIPGGKRGVRDLSAFTAADHYDDYENMYLTEGHFNFKAVRVQDETKEGVLVYRDCDLSDAAVLALHVKSERGGSVEAFVDGVSMGSFTGDTRTCEFRSAPKLDRYAEEEVKERNRYREPVYEDVEISLADRPQTDGASEIRLVLKGDMRICYLRVLKNKSTGKIQMGVAN</sequence>
<dbReference type="Gene3D" id="3.40.50.1700">
    <property type="entry name" value="Glycoside hydrolase family 3 C-terminal domain"/>
    <property type="match status" value="1"/>
</dbReference>
<evidence type="ECO:0000256" key="3">
    <source>
        <dbReference type="ARBA" id="ARBA00022801"/>
    </source>
</evidence>
<dbReference type="InterPro" id="IPR036881">
    <property type="entry name" value="Glyco_hydro_3_C_sf"/>
</dbReference>
<dbReference type="PANTHER" id="PTHR42721">
    <property type="entry name" value="SUGAR HYDROLASE-RELATED"/>
    <property type="match status" value="1"/>
</dbReference>
<reference evidence="5 6" key="1">
    <citation type="submission" date="2015-09" db="EMBL/GenBank/DDBJ databases">
        <authorList>
            <consortium name="Pathogen Informatics"/>
        </authorList>
    </citation>
    <scope>NUCLEOTIDE SEQUENCE [LARGE SCALE GENOMIC DNA]</scope>
    <source>
        <strain evidence="5 6">2789STDY5608849</strain>
    </source>
</reference>
<dbReference type="EC" id="3.2.1.21" evidence="5"/>
<name>A0A174EJJ3_9FIRM</name>
<dbReference type="PRINTS" id="PR00133">
    <property type="entry name" value="GLHYDRLASE3"/>
</dbReference>
<keyword evidence="5" id="KW-0326">Glycosidase</keyword>
<dbReference type="GO" id="GO:0031222">
    <property type="term" value="P:arabinan catabolic process"/>
    <property type="evidence" value="ECO:0007669"/>
    <property type="project" value="TreeGrafter"/>
</dbReference>
<dbReference type="Pfam" id="PF01915">
    <property type="entry name" value="Glyco_hydro_3_C"/>
    <property type="match status" value="1"/>
</dbReference>
<dbReference type="Gene3D" id="2.60.120.380">
    <property type="match status" value="1"/>
</dbReference>
<dbReference type="InterPro" id="IPR036962">
    <property type="entry name" value="Glyco_hydro_3_N_sf"/>
</dbReference>
<dbReference type="GO" id="GO:0008422">
    <property type="term" value="F:beta-glucosidase activity"/>
    <property type="evidence" value="ECO:0007669"/>
    <property type="project" value="UniProtKB-EC"/>
</dbReference>
<dbReference type="InterPro" id="IPR044993">
    <property type="entry name" value="BXL"/>
</dbReference>
<dbReference type="PANTHER" id="PTHR42721:SF3">
    <property type="entry name" value="BETA-D-XYLOSIDASE 5-RELATED"/>
    <property type="match status" value="1"/>
</dbReference>
<evidence type="ECO:0000259" key="4">
    <source>
        <dbReference type="SMART" id="SM01217"/>
    </source>
</evidence>
<keyword evidence="2" id="KW-0732">Signal</keyword>